<evidence type="ECO:0000256" key="1">
    <source>
        <dbReference type="SAM" id="MobiDB-lite"/>
    </source>
</evidence>
<keyword evidence="2" id="KW-0812">Transmembrane</keyword>
<dbReference type="AlphaFoldDB" id="A0A858RKC8"/>
<evidence type="ECO:0000313" key="4">
    <source>
        <dbReference type="Proteomes" id="UP000501812"/>
    </source>
</evidence>
<feature type="region of interest" description="Disordered" evidence="1">
    <location>
        <begin position="1"/>
        <end position="22"/>
    </location>
</feature>
<keyword evidence="4" id="KW-1185">Reference proteome</keyword>
<proteinExistence type="predicted"/>
<keyword evidence="2" id="KW-0472">Membrane</keyword>
<reference evidence="3 4" key="1">
    <citation type="submission" date="2020-04" db="EMBL/GenBank/DDBJ databases">
        <title>Luteolibacter sp. G-1-1-1 isolated from soil.</title>
        <authorList>
            <person name="Dahal R.H."/>
        </authorList>
    </citation>
    <scope>NUCLEOTIDE SEQUENCE [LARGE SCALE GENOMIC DNA]</scope>
    <source>
        <strain evidence="3 4">G-1-1-1</strain>
    </source>
</reference>
<evidence type="ECO:0000256" key="2">
    <source>
        <dbReference type="SAM" id="Phobius"/>
    </source>
</evidence>
<feature type="transmembrane region" description="Helical" evidence="2">
    <location>
        <begin position="72"/>
        <end position="91"/>
    </location>
</feature>
<protein>
    <submittedName>
        <fullName evidence="3">Uncharacterized protein</fullName>
    </submittedName>
</protein>
<dbReference type="EMBL" id="CP051774">
    <property type="protein sequence ID" value="QJE97387.1"/>
    <property type="molecule type" value="Genomic_DNA"/>
</dbReference>
<accession>A0A858RKC8</accession>
<dbReference type="RefSeq" id="WP_169455787.1">
    <property type="nucleotide sequence ID" value="NZ_CP051774.1"/>
</dbReference>
<feature type="transmembrane region" description="Helical" evidence="2">
    <location>
        <begin position="41"/>
        <end position="66"/>
    </location>
</feature>
<sequence length="105" mass="11472">MRGKKADILDGDGPYQPADPIADAKPIENDRLSRAIRLHGMLANLFFIIAIAALLVAPLFIIAASPMPLQNLLWSLSSPASLMIAAAHRIYRRVCLSRLDRNLPG</sequence>
<dbReference type="KEGG" id="luo:HHL09_16865"/>
<gene>
    <name evidence="3" type="ORF">HHL09_16865</name>
</gene>
<evidence type="ECO:0000313" key="3">
    <source>
        <dbReference type="EMBL" id="QJE97387.1"/>
    </source>
</evidence>
<keyword evidence="2" id="KW-1133">Transmembrane helix</keyword>
<name>A0A858RKC8_9BACT</name>
<organism evidence="3 4">
    <name type="scientific">Luteolibacter luteus</name>
    <dbReference type="NCBI Taxonomy" id="2728835"/>
    <lineage>
        <taxon>Bacteria</taxon>
        <taxon>Pseudomonadati</taxon>
        <taxon>Verrucomicrobiota</taxon>
        <taxon>Verrucomicrobiia</taxon>
        <taxon>Verrucomicrobiales</taxon>
        <taxon>Verrucomicrobiaceae</taxon>
        <taxon>Luteolibacter</taxon>
    </lineage>
</organism>
<dbReference type="Proteomes" id="UP000501812">
    <property type="component" value="Chromosome"/>
</dbReference>